<dbReference type="InterPro" id="IPR013783">
    <property type="entry name" value="Ig-like_fold"/>
</dbReference>
<comment type="caution">
    <text evidence="3">The sequence shown here is derived from an EMBL/GenBank/DDBJ whole genome shotgun (WGS) entry which is preliminary data.</text>
</comment>
<organism evidence="3 4">
    <name type="scientific">Rhodalgimonas zhirmunskyi</name>
    <dbReference type="NCBI Taxonomy" id="2964767"/>
    <lineage>
        <taxon>Bacteria</taxon>
        <taxon>Pseudomonadati</taxon>
        <taxon>Pseudomonadota</taxon>
        <taxon>Alphaproteobacteria</taxon>
        <taxon>Rhodobacterales</taxon>
        <taxon>Roseobacteraceae</taxon>
        <taxon>Rhodalgimonas</taxon>
    </lineage>
</organism>
<evidence type="ECO:0000259" key="2">
    <source>
        <dbReference type="Pfam" id="PF00345"/>
    </source>
</evidence>
<dbReference type="InterPro" id="IPR008962">
    <property type="entry name" value="PapD-like_sf"/>
</dbReference>
<feature type="domain" description="Pili assembly chaperone N-terminal" evidence="2">
    <location>
        <begin position="31"/>
        <end position="143"/>
    </location>
</feature>
<dbReference type="PANTHER" id="PTHR30251">
    <property type="entry name" value="PILUS ASSEMBLY CHAPERONE"/>
    <property type="match status" value="1"/>
</dbReference>
<dbReference type="PANTHER" id="PTHR30251:SF4">
    <property type="entry name" value="SLR1668 PROTEIN"/>
    <property type="match status" value="1"/>
</dbReference>
<dbReference type="GO" id="GO:0071555">
    <property type="term" value="P:cell wall organization"/>
    <property type="evidence" value="ECO:0007669"/>
    <property type="project" value="InterPro"/>
</dbReference>
<accession>A0AAJ1U7G5</accession>
<dbReference type="GO" id="GO:0030288">
    <property type="term" value="C:outer membrane-bounded periplasmic space"/>
    <property type="evidence" value="ECO:0007669"/>
    <property type="project" value="InterPro"/>
</dbReference>
<evidence type="ECO:0000256" key="1">
    <source>
        <dbReference type="SAM" id="SignalP"/>
    </source>
</evidence>
<dbReference type="EMBL" id="JANFFA010000001">
    <property type="protein sequence ID" value="MDQ2092703.1"/>
    <property type="molecule type" value="Genomic_DNA"/>
</dbReference>
<proteinExistence type="predicted"/>
<dbReference type="RefSeq" id="WP_317624322.1">
    <property type="nucleotide sequence ID" value="NZ_JANFFA010000001.1"/>
</dbReference>
<keyword evidence="4" id="KW-1185">Reference proteome</keyword>
<feature type="signal peptide" evidence="1">
    <location>
        <begin position="1"/>
        <end position="28"/>
    </location>
</feature>
<keyword evidence="1" id="KW-0732">Signal</keyword>
<feature type="chain" id="PRO_5042619989" evidence="1">
    <location>
        <begin position="29"/>
        <end position="146"/>
    </location>
</feature>
<sequence>MIKHTLKKTTACTVLAAGLILAPMEVSAESVAVSPTRLNVPNKGQQTTLTVKAGGKQASVVQLRVVKWDGRDPDNISPTRDVVVSPPMANLRPRQELTVRVLRTKKRAVRGKECYRVLVDRLPGKEQSGQAVKLQVRHSVPLCFTS</sequence>
<dbReference type="Pfam" id="PF00345">
    <property type="entry name" value="PapD_N"/>
    <property type="match status" value="1"/>
</dbReference>
<dbReference type="InterPro" id="IPR050643">
    <property type="entry name" value="Periplasmic_pilus_chap"/>
</dbReference>
<dbReference type="Proteomes" id="UP001227162">
    <property type="component" value="Unassembled WGS sequence"/>
</dbReference>
<dbReference type="InterPro" id="IPR016147">
    <property type="entry name" value="Pili_assmbl_chaperone_N"/>
</dbReference>
<reference evidence="3" key="1">
    <citation type="submission" date="2022-07" db="EMBL/GenBank/DDBJ databases">
        <authorList>
            <person name="Otstavnykh N."/>
            <person name="Isaeva M."/>
            <person name="Bystritskaya E."/>
        </authorList>
    </citation>
    <scope>NUCLEOTIDE SEQUENCE</scope>
    <source>
        <strain evidence="3">10Alg 79</strain>
    </source>
</reference>
<name>A0AAJ1U7G5_9RHOB</name>
<gene>
    <name evidence="3" type="ORF">NOI20_01090</name>
</gene>
<dbReference type="AlphaFoldDB" id="A0AAJ1U7G5"/>
<protein>
    <submittedName>
        <fullName evidence="3">Fimbria/pilus periplasmic chaperone</fullName>
    </submittedName>
</protein>
<dbReference type="SUPFAM" id="SSF49354">
    <property type="entry name" value="PapD-like"/>
    <property type="match status" value="1"/>
</dbReference>
<reference evidence="3" key="2">
    <citation type="submission" date="2023-04" db="EMBL/GenBank/DDBJ databases">
        <title>'Rhodoalgimonas zhirmunskyi' gen. nov., isolated from a red alga.</title>
        <authorList>
            <person name="Nedashkovskaya O.I."/>
            <person name="Otstavnykh N.Y."/>
            <person name="Bystritskaya E.P."/>
            <person name="Balabanova L.A."/>
            <person name="Isaeva M.P."/>
        </authorList>
    </citation>
    <scope>NUCLEOTIDE SEQUENCE</scope>
    <source>
        <strain evidence="3">10Alg 79</strain>
    </source>
</reference>
<evidence type="ECO:0000313" key="3">
    <source>
        <dbReference type="EMBL" id="MDQ2092703.1"/>
    </source>
</evidence>
<dbReference type="Gene3D" id="2.60.40.10">
    <property type="entry name" value="Immunoglobulins"/>
    <property type="match status" value="1"/>
</dbReference>
<evidence type="ECO:0000313" key="4">
    <source>
        <dbReference type="Proteomes" id="UP001227162"/>
    </source>
</evidence>